<dbReference type="RefSeq" id="WP_167149776.1">
    <property type="nucleotide sequence ID" value="NZ_JAAMOX010000001.1"/>
</dbReference>
<dbReference type="InterPro" id="IPR002692">
    <property type="entry name" value="S45"/>
</dbReference>
<proteinExistence type="inferred from homology"/>
<feature type="binding site" evidence="5">
    <location>
        <position position="213"/>
    </location>
    <ligand>
        <name>Ca(2+)</name>
        <dbReference type="ChEBI" id="CHEBI:29108"/>
    </ligand>
</feature>
<dbReference type="Gene3D" id="1.10.439.10">
    <property type="entry name" value="Penicillin Amidohydrolase, domain 1"/>
    <property type="match status" value="1"/>
</dbReference>
<evidence type="ECO:0000313" key="8">
    <source>
        <dbReference type="EMBL" id="NIH53835.1"/>
    </source>
</evidence>
<dbReference type="Proteomes" id="UP000541033">
    <property type="component" value="Unassembled WGS sequence"/>
</dbReference>
<dbReference type="PANTHER" id="PTHR34218:SF4">
    <property type="entry name" value="ACYL-HOMOSERINE LACTONE ACYLASE QUIP"/>
    <property type="match status" value="1"/>
</dbReference>
<feature type="transmembrane region" description="Helical" evidence="7">
    <location>
        <begin position="24"/>
        <end position="44"/>
    </location>
</feature>
<dbReference type="EMBL" id="JAAMOX010000001">
    <property type="protein sequence ID" value="NIH53835.1"/>
    <property type="molecule type" value="Genomic_DNA"/>
</dbReference>
<accession>A0A7X5R187</accession>
<evidence type="ECO:0000256" key="4">
    <source>
        <dbReference type="PIRSR" id="PIRSR001227-1"/>
    </source>
</evidence>
<protein>
    <submittedName>
        <fullName evidence="8">Penicillin amidase</fullName>
        <ecNumber evidence="8">3.5.1.11</ecNumber>
    </submittedName>
</protein>
<feature type="compositionally biased region" description="Low complexity" evidence="6">
    <location>
        <begin position="254"/>
        <end position="273"/>
    </location>
</feature>
<feature type="binding site" evidence="5">
    <location>
        <position position="390"/>
    </location>
    <ligand>
        <name>Ca(2+)</name>
        <dbReference type="ChEBI" id="CHEBI:29108"/>
    </ligand>
</feature>
<dbReference type="Pfam" id="PF01804">
    <property type="entry name" value="Penicil_amidase"/>
    <property type="match status" value="1"/>
</dbReference>
<dbReference type="InterPro" id="IPR014395">
    <property type="entry name" value="Pen/GL7ACA/AHL_acylase"/>
</dbReference>
<organism evidence="8 9">
    <name type="scientific">Lysinibacter cavernae</name>
    <dbReference type="NCBI Taxonomy" id="1640652"/>
    <lineage>
        <taxon>Bacteria</taxon>
        <taxon>Bacillati</taxon>
        <taxon>Actinomycetota</taxon>
        <taxon>Actinomycetes</taxon>
        <taxon>Micrococcales</taxon>
        <taxon>Microbacteriaceae</taxon>
        <taxon>Lysinibacter</taxon>
    </lineage>
</organism>
<evidence type="ECO:0000256" key="1">
    <source>
        <dbReference type="ARBA" id="ARBA00006586"/>
    </source>
</evidence>
<dbReference type="InterPro" id="IPR043146">
    <property type="entry name" value="Penicillin_amidase_N_B-knob"/>
</dbReference>
<evidence type="ECO:0000256" key="7">
    <source>
        <dbReference type="SAM" id="Phobius"/>
    </source>
</evidence>
<sequence length="864" mass="93773">MSNDATQLGTTRTHPPRRWVKRTIWSVVSVVLLLVLVASGVSIWTVQRAFPQTSGELTLAKLTEPVTVYRDADGVPTIEARNSLDLYTAQGFVHAQDRFWEMDFRRHVTAGRVSELFGESQLGTDTFIRTLGWRKTAEAEVAAMDPTSLAYYEAYAAGVNSYLAGKSNADVSLEYSVLALQNSGYTIEPWTPADSVAWLKAMAWDLRSNIEDETDRALLSERLSDDELAELYPAYDYAEHPVIVTGAEDEAGEDASASSETGGTSSQAASAEAPRSSGSDAGTAAAMQSVKASLAGLPQLLGDGQRDVGSNSWVIGGEHTDTGMPLMSNDPHLGASMPSVWYQMNLKCTTSMGCAEDVSGFTFSGLPGVVIGHNAHVSWGFTNLGPDVADLYIERVSGDNYELDGVLKPLEISTETIDVAGGESVDITIRRTERGPIVSSANDDFKQIAEAQPTEPGLTTELSLQWTALSPGKTPEAIFAINNSTDWDSFRAGAKKFEVPAQNLVYADTEGNIGYQAPGKIPVRKQGDGSVPVPGWTSDYGWESFIPFDDLPRTFNPEKGYVVTANNPAVDESYPELLTTDWDYGYRADQIEQRIEEAISGGAKMTAAHVEDIQFDNTNGMAKVLAPAIANLSVEGDAARGTALLADWDYSDDVNSPAAAYFNVFWKNYLNDVVAPQVPEVTVNGGDRWFTVTTVKLSEPDSDWWTLDGITGRDAVLTELATRAYDEASDLLGAHPDSWRWGKLHSLTLTNASFGTSGIKPIEALFNRGPYEVGGGSSIVNANGWRASEGYVVTNVPSLRMVVDLADFDRSRWIHISGASGHAFNPHYADQAPEWANNQSHPWLFSLDGIRKASEDTLVLKPRY</sequence>
<keyword evidence="7" id="KW-1133">Transmembrane helix</keyword>
<keyword evidence="3" id="KW-0865">Zymogen</keyword>
<dbReference type="SUPFAM" id="SSF56235">
    <property type="entry name" value="N-terminal nucleophile aminohydrolases (Ntn hydrolases)"/>
    <property type="match status" value="1"/>
</dbReference>
<keyword evidence="7" id="KW-0812">Transmembrane</keyword>
<keyword evidence="5" id="KW-0479">Metal-binding</keyword>
<dbReference type="PANTHER" id="PTHR34218">
    <property type="entry name" value="PEPTIDASE S45 PENICILLIN AMIDASE"/>
    <property type="match status" value="1"/>
</dbReference>
<dbReference type="InterPro" id="IPR029055">
    <property type="entry name" value="Ntn_hydrolases_N"/>
</dbReference>
<dbReference type="PIRSF" id="PIRSF001227">
    <property type="entry name" value="Pen_acylase"/>
    <property type="match status" value="1"/>
</dbReference>
<dbReference type="GO" id="GO:0008953">
    <property type="term" value="F:penicillin amidase activity"/>
    <property type="evidence" value="ECO:0007669"/>
    <property type="project" value="UniProtKB-EC"/>
</dbReference>
<dbReference type="EC" id="3.5.1.11" evidence="8"/>
<evidence type="ECO:0000256" key="3">
    <source>
        <dbReference type="ARBA" id="ARBA00023145"/>
    </source>
</evidence>
<gene>
    <name evidence="8" type="ORF">FHX76_001703</name>
</gene>
<reference evidence="8 9" key="1">
    <citation type="submission" date="2020-02" db="EMBL/GenBank/DDBJ databases">
        <title>Sequencing the genomes of 1000 actinobacteria strains.</title>
        <authorList>
            <person name="Klenk H.-P."/>
        </authorList>
    </citation>
    <scope>NUCLEOTIDE SEQUENCE [LARGE SCALE GENOMIC DNA]</scope>
    <source>
        <strain evidence="8 9">DSM 27960</strain>
    </source>
</reference>
<keyword evidence="7" id="KW-0472">Membrane</keyword>
<comment type="similarity">
    <text evidence="1">Belongs to the peptidase S45 family.</text>
</comment>
<dbReference type="CDD" id="cd03747">
    <property type="entry name" value="Ntn_PGA_like"/>
    <property type="match status" value="1"/>
</dbReference>
<dbReference type="GO" id="GO:0017000">
    <property type="term" value="P:antibiotic biosynthetic process"/>
    <property type="evidence" value="ECO:0007669"/>
    <property type="project" value="InterPro"/>
</dbReference>
<name>A0A7X5R187_9MICO</name>
<dbReference type="InterPro" id="IPR023343">
    <property type="entry name" value="Penicillin_amidase_dom1"/>
</dbReference>
<comment type="cofactor">
    <cofactor evidence="5">
        <name>Ca(2+)</name>
        <dbReference type="ChEBI" id="CHEBI:29108"/>
    </cofactor>
    <text evidence="5">Binds 1 Ca(2+) ion per dimer.</text>
</comment>
<dbReference type="Gene3D" id="2.30.120.10">
    <property type="match status" value="1"/>
</dbReference>
<dbReference type="AlphaFoldDB" id="A0A7X5R187"/>
<keyword evidence="2 8" id="KW-0378">Hydrolase</keyword>
<feature type="binding site" evidence="5">
    <location>
        <position position="387"/>
    </location>
    <ligand>
        <name>Ca(2+)</name>
        <dbReference type="ChEBI" id="CHEBI:29108"/>
    </ligand>
</feature>
<evidence type="ECO:0000256" key="2">
    <source>
        <dbReference type="ARBA" id="ARBA00022801"/>
    </source>
</evidence>
<dbReference type="Gene3D" id="1.10.1400.10">
    <property type="match status" value="1"/>
</dbReference>
<comment type="caution">
    <text evidence="8">The sequence shown here is derived from an EMBL/GenBank/DDBJ whole genome shotgun (WGS) entry which is preliminary data.</text>
</comment>
<dbReference type="GO" id="GO:0046872">
    <property type="term" value="F:metal ion binding"/>
    <property type="evidence" value="ECO:0007669"/>
    <property type="project" value="UniProtKB-KW"/>
</dbReference>
<feature type="active site" description="Nucleophile" evidence="4">
    <location>
        <position position="310"/>
    </location>
</feature>
<keyword evidence="9" id="KW-1185">Reference proteome</keyword>
<keyword evidence="5" id="KW-0106">Calcium</keyword>
<feature type="region of interest" description="Disordered" evidence="6">
    <location>
        <begin position="250"/>
        <end position="284"/>
    </location>
</feature>
<evidence type="ECO:0000256" key="6">
    <source>
        <dbReference type="SAM" id="MobiDB-lite"/>
    </source>
</evidence>
<dbReference type="Gene3D" id="3.60.20.10">
    <property type="entry name" value="Glutamine Phosphoribosylpyrophosphate, subunit 1, domain 1"/>
    <property type="match status" value="1"/>
</dbReference>
<evidence type="ECO:0000256" key="5">
    <source>
        <dbReference type="PIRSR" id="PIRSR001227-2"/>
    </source>
</evidence>
<dbReference type="InterPro" id="IPR043147">
    <property type="entry name" value="Penicillin_amidase_A-knob"/>
</dbReference>
<evidence type="ECO:0000313" key="9">
    <source>
        <dbReference type="Proteomes" id="UP000541033"/>
    </source>
</evidence>